<name>A0AA96GE74_9BACT</name>
<dbReference type="Proteomes" id="UP001302719">
    <property type="component" value="Chromosome"/>
</dbReference>
<sequence>MTIAGMSATGYSTVGDIVPTHMSIYHAQSGDESLAPCLGMILFGP</sequence>
<accession>A0AA96GE74</accession>
<evidence type="ECO:0000313" key="1">
    <source>
        <dbReference type="EMBL" id="WNM60021.1"/>
    </source>
</evidence>
<protein>
    <submittedName>
        <fullName evidence="1">Uncharacterized protein</fullName>
    </submittedName>
</protein>
<reference evidence="1 2" key="1">
    <citation type="submission" date="2023-01" db="EMBL/GenBank/DDBJ databases">
        <title>Cultivation and genomic characterization of new, ubiquitous marine nitrite-oxidizing bacteria from the Nitrospirales.</title>
        <authorList>
            <person name="Mueller A.J."/>
            <person name="Daebeler A."/>
            <person name="Herbold C.W."/>
            <person name="Kirkegaard R.H."/>
            <person name="Daims H."/>
        </authorList>
    </citation>
    <scope>NUCLEOTIDE SEQUENCE [LARGE SCALE GENOMIC DNA]</scope>
    <source>
        <strain evidence="1 2">VA</strain>
    </source>
</reference>
<dbReference type="KEGG" id="nall:PP769_09765"/>
<dbReference type="AlphaFoldDB" id="A0AA96GE74"/>
<proteinExistence type="predicted"/>
<organism evidence="1 2">
    <name type="scientific">Candidatus Nitrospira allomarina</name>
    <dbReference type="NCBI Taxonomy" id="3020900"/>
    <lineage>
        <taxon>Bacteria</taxon>
        <taxon>Pseudomonadati</taxon>
        <taxon>Nitrospirota</taxon>
        <taxon>Nitrospiria</taxon>
        <taxon>Nitrospirales</taxon>
        <taxon>Nitrospiraceae</taxon>
        <taxon>Nitrospira</taxon>
    </lineage>
</organism>
<dbReference type="EMBL" id="CP116967">
    <property type="protein sequence ID" value="WNM60021.1"/>
    <property type="molecule type" value="Genomic_DNA"/>
</dbReference>
<keyword evidence="2" id="KW-1185">Reference proteome</keyword>
<evidence type="ECO:0000313" key="2">
    <source>
        <dbReference type="Proteomes" id="UP001302719"/>
    </source>
</evidence>
<dbReference type="RefSeq" id="WP_312646945.1">
    <property type="nucleotide sequence ID" value="NZ_CP116967.1"/>
</dbReference>
<gene>
    <name evidence="1" type="ORF">PP769_09765</name>
</gene>